<dbReference type="OrthoDB" id="4532668at2"/>
<proteinExistence type="predicted"/>
<evidence type="ECO:0000313" key="2">
    <source>
        <dbReference type="EMBL" id="CBS89362.1"/>
    </source>
</evidence>
<dbReference type="Proteomes" id="UP000005667">
    <property type="component" value="Plasmid AZO_p2"/>
</dbReference>
<dbReference type="SUPFAM" id="SSF50494">
    <property type="entry name" value="Trypsin-like serine proteases"/>
    <property type="match status" value="1"/>
</dbReference>
<feature type="domain" description="Inactive STAND" evidence="1">
    <location>
        <begin position="236"/>
        <end position="396"/>
    </location>
</feature>
<organism evidence="2 3">
    <name type="scientific">Azospirillum lipoferum (strain 4B)</name>
    <dbReference type="NCBI Taxonomy" id="862719"/>
    <lineage>
        <taxon>Bacteria</taxon>
        <taxon>Pseudomonadati</taxon>
        <taxon>Pseudomonadota</taxon>
        <taxon>Alphaproteobacteria</taxon>
        <taxon>Rhodospirillales</taxon>
        <taxon>Azospirillaceae</taxon>
        <taxon>Azospirillum</taxon>
    </lineage>
</organism>
<name>G7ZD83_AZOL4</name>
<dbReference type="EMBL" id="FQ311870">
    <property type="protein sequence ID" value="CBS89362.1"/>
    <property type="molecule type" value="Genomic_DNA"/>
</dbReference>
<sequence>MERERVVEVYVEEENDGYGYGSGYLITDRLVLTARHVAKLSGAACEIAVLGTAPANGGTGPKLLAARVVWVSPSHDVALVAVDEPVAGLPRAPVRFGKVDLNDRADRCYGIGFPDAQRRQDGNADRLIQAALSWVSKDGLFNADVLNAAPDQEIGWKGFSGTALFVEDALVAVVEAVPPNFAGRVLTATSVASFCDDAGFRECLRSHGAAPPILERVDGSFPTGLTESIAYNVCFVDRIPQVEMIVTAVTDHGSADGRPRLFLIPGEPDDDHARVIERLAREDQMQRFLGRDTDPGDAIIEIHWPQAPVIDAAAAFRNMLCRDLTNALCLPPEAATAASLRQAMDRPDAPRAFWTRISAGRAGPGHGELLRSWLGLWSELAALPGRNTVLLLLCLITGEQMPARKPPLPFMRPPPPVDPDPLLQQVLEEAVTGNRLPWVDPLSPIEHGHVRDWLDRIRPRCRQVRREQIDFLRMRIERRLTSAVSMRAFCDHLTEVLESPL</sequence>
<gene>
    <name evidence="2" type="ordered locus">AZOLI_p20193</name>
</gene>
<dbReference type="InterPro" id="IPR009003">
    <property type="entry name" value="Peptidase_S1_PA"/>
</dbReference>
<evidence type="ECO:0000259" key="1">
    <source>
        <dbReference type="Pfam" id="PF19995"/>
    </source>
</evidence>
<reference evidence="3" key="1">
    <citation type="journal article" date="2011" name="PLoS Genet.">
        <title>Azospirillum genomes reveal transition of bacteria from aquatic to terrestrial environments.</title>
        <authorList>
            <person name="Wisniewski-Dye F."/>
            <person name="Borziak K."/>
            <person name="Khalsa-Moyers G."/>
            <person name="Alexandre G."/>
            <person name="Sukharnikov L.O."/>
            <person name="Wuichet K."/>
            <person name="Hurst G.B."/>
            <person name="McDonald W.H."/>
            <person name="Robertson J.S."/>
            <person name="Barbe V."/>
            <person name="Calteau A."/>
            <person name="Rouy Z."/>
            <person name="Mangenot S."/>
            <person name="Prigent-Combaret C."/>
            <person name="Normand P."/>
            <person name="Boyer M."/>
            <person name="Siguier P."/>
            <person name="Dessaux Y."/>
            <person name="Elmerich C."/>
            <person name="Condemine G."/>
            <person name="Krishnen G."/>
            <person name="Kennedy I."/>
            <person name="Paterson A.H."/>
            <person name="Gonzalez V."/>
            <person name="Mavingui P."/>
            <person name="Zhulin I.B."/>
        </authorList>
    </citation>
    <scope>NUCLEOTIDE SEQUENCE [LARGE SCALE GENOMIC DNA]</scope>
    <source>
        <strain evidence="3">4B</strain>
    </source>
</reference>
<keyword evidence="3" id="KW-1185">Reference proteome</keyword>
<protein>
    <recommendedName>
        <fullName evidence="1">Inactive STAND domain-containing protein</fullName>
    </recommendedName>
</protein>
<dbReference type="Pfam" id="PF13365">
    <property type="entry name" value="Trypsin_2"/>
    <property type="match status" value="1"/>
</dbReference>
<accession>G7ZD83</accession>
<dbReference type="RefSeq" id="WP_014188779.1">
    <property type="nucleotide sequence ID" value="NC_016586.1"/>
</dbReference>
<dbReference type="AlphaFoldDB" id="G7ZD83"/>
<geneLocation type="plasmid" evidence="2 3">
    <name>AZO_p2</name>
</geneLocation>
<evidence type="ECO:0000313" key="3">
    <source>
        <dbReference type="Proteomes" id="UP000005667"/>
    </source>
</evidence>
<keyword evidence="2" id="KW-0614">Plasmid</keyword>
<dbReference type="InterPro" id="IPR045475">
    <property type="entry name" value="iSTAND"/>
</dbReference>
<dbReference type="HOGENOM" id="CLU_543649_0_0_5"/>
<dbReference type="Pfam" id="PF19995">
    <property type="entry name" value="iSTAND"/>
    <property type="match status" value="1"/>
</dbReference>
<dbReference type="Gene3D" id="2.40.10.120">
    <property type="match status" value="1"/>
</dbReference>
<dbReference type="KEGG" id="ali:AZOLI_p20193"/>